<dbReference type="PANTHER" id="PTHR33181">
    <property type="entry name" value="OS01G0778500 PROTEIN"/>
    <property type="match status" value="1"/>
</dbReference>
<evidence type="ECO:0000313" key="1">
    <source>
        <dbReference type="EMBL" id="KAF6142347.1"/>
    </source>
</evidence>
<dbReference type="OrthoDB" id="689242at2759"/>
<name>A0A7J7LI74_9MAGN</name>
<accession>A0A7J7LI74</accession>
<keyword evidence="2" id="KW-1185">Reference proteome</keyword>
<dbReference type="Proteomes" id="UP000541444">
    <property type="component" value="Unassembled WGS sequence"/>
</dbReference>
<gene>
    <name evidence="1" type="ORF">GIB67_023372</name>
</gene>
<dbReference type="AlphaFoldDB" id="A0A7J7LI74"/>
<proteinExistence type="predicted"/>
<sequence length="91" mass="10790">MDFWRKTIFPVRRVCVSVAARIKSRKNGGGLLKLHNDVQSCGYEDVQVMWEMLKRSESEITNTPTKRKQRSFWRVFVWSNNRTTSTPVKRE</sequence>
<dbReference type="PANTHER" id="PTHR33181:SF19">
    <property type="entry name" value="OS04G0658200 PROTEIN"/>
    <property type="match status" value="1"/>
</dbReference>
<dbReference type="EMBL" id="JACGCM010002261">
    <property type="protein sequence ID" value="KAF6142347.1"/>
    <property type="molecule type" value="Genomic_DNA"/>
</dbReference>
<comment type="caution">
    <text evidence="1">The sequence shown here is derived from an EMBL/GenBank/DDBJ whole genome shotgun (WGS) entry which is preliminary data.</text>
</comment>
<protein>
    <submittedName>
        <fullName evidence="1">Uncharacterized protein</fullName>
    </submittedName>
</protein>
<evidence type="ECO:0000313" key="2">
    <source>
        <dbReference type="Proteomes" id="UP000541444"/>
    </source>
</evidence>
<reference evidence="1 2" key="1">
    <citation type="journal article" date="2020" name="IScience">
        <title>Genome Sequencing of the Endangered Kingdonia uniflora (Circaeasteraceae, Ranunculales) Reveals Potential Mechanisms of Evolutionary Specialization.</title>
        <authorList>
            <person name="Sun Y."/>
            <person name="Deng T."/>
            <person name="Zhang A."/>
            <person name="Moore M.J."/>
            <person name="Landis J.B."/>
            <person name="Lin N."/>
            <person name="Zhang H."/>
            <person name="Zhang X."/>
            <person name="Huang J."/>
            <person name="Zhang X."/>
            <person name="Sun H."/>
            <person name="Wang H."/>
        </authorList>
    </citation>
    <scope>NUCLEOTIDE SEQUENCE [LARGE SCALE GENOMIC DNA]</scope>
    <source>
        <strain evidence="1">TB1705</strain>
        <tissue evidence="1">Leaf</tissue>
    </source>
</reference>
<organism evidence="1 2">
    <name type="scientific">Kingdonia uniflora</name>
    <dbReference type="NCBI Taxonomy" id="39325"/>
    <lineage>
        <taxon>Eukaryota</taxon>
        <taxon>Viridiplantae</taxon>
        <taxon>Streptophyta</taxon>
        <taxon>Embryophyta</taxon>
        <taxon>Tracheophyta</taxon>
        <taxon>Spermatophyta</taxon>
        <taxon>Magnoliopsida</taxon>
        <taxon>Ranunculales</taxon>
        <taxon>Circaeasteraceae</taxon>
        <taxon>Kingdonia</taxon>
    </lineage>
</organism>